<protein>
    <submittedName>
        <fullName evidence="3">T9SS type A sorting domain-containing protein</fullName>
    </submittedName>
</protein>
<dbReference type="RefSeq" id="WP_163287099.1">
    <property type="nucleotide sequence ID" value="NZ_JAAGVY010000066.1"/>
</dbReference>
<name>A0A7K3WVC7_9FLAO</name>
<evidence type="ECO:0000259" key="2">
    <source>
        <dbReference type="Pfam" id="PF18962"/>
    </source>
</evidence>
<dbReference type="NCBIfam" id="TIGR04183">
    <property type="entry name" value="Por_Secre_tail"/>
    <property type="match status" value="1"/>
</dbReference>
<evidence type="ECO:0000313" key="4">
    <source>
        <dbReference type="Proteomes" id="UP000486602"/>
    </source>
</evidence>
<accession>A0A7K3WVC7</accession>
<evidence type="ECO:0000256" key="1">
    <source>
        <dbReference type="ARBA" id="ARBA00022729"/>
    </source>
</evidence>
<dbReference type="EMBL" id="JAAGVY010000066">
    <property type="protein sequence ID" value="NEN25649.1"/>
    <property type="molecule type" value="Genomic_DNA"/>
</dbReference>
<comment type="caution">
    <text evidence="3">The sequence shown here is derived from an EMBL/GenBank/DDBJ whole genome shotgun (WGS) entry which is preliminary data.</text>
</comment>
<gene>
    <name evidence="3" type="ORF">G3O08_19325</name>
</gene>
<reference evidence="3 4" key="1">
    <citation type="submission" date="2020-02" db="EMBL/GenBank/DDBJ databases">
        <title>Out from the shadows clarifying the taxonomy of the family Cryomorphaceae and related taxa by utilizing the GTDB taxonomic framework.</title>
        <authorList>
            <person name="Bowman J.P."/>
        </authorList>
    </citation>
    <scope>NUCLEOTIDE SEQUENCE [LARGE SCALE GENOMIC DNA]</scope>
    <source>
        <strain evidence="3 4">QSSC 1-22</strain>
    </source>
</reference>
<proteinExistence type="predicted"/>
<dbReference type="InterPro" id="IPR026444">
    <property type="entry name" value="Secre_tail"/>
</dbReference>
<dbReference type="Pfam" id="PF18962">
    <property type="entry name" value="Por_Secre_tail"/>
    <property type="match status" value="1"/>
</dbReference>
<evidence type="ECO:0000313" key="3">
    <source>
        <dbReference type="EMBL" id="NEN25649.1"/>
    </source>
</evidence>
<dbReference type="AlphaFoldDB" id="A0A7K3WVC7"/>
<keyword evidence="1" id="KW-0732">Signal</keyword>
<sequence length="818" mass="90970">MIYYNRYRGIIRLFAGLFTPYGAVQSLSVDLTMNSENANPSPSETYTGLLRHLGTYDTPLDQATPFRGQRGVNSTGFSTGVSTNPKVWYTYDFQLGYDPCTCNSFSKLNFEFNAIQSSTISLYGRMITVEEPLVDENGNVTYNQDFLTASSIVSQDPNGYILRSSMDGLIEDYKTSLETYENELEDRQFGRSQWFIGLLQGSTEAIIGGAVGTFPGAIAAGWMKKKNMIVGADSTASTDGLNDEVTKYTQGATKTLLGGAYKYFSNMVFGDNKEPVRPSRPVASFSEMRFSGGITIQNSAPFVGFWTPGTDYIGEDFNPYSYPSYNEVLGLYATLRTPEVNIASNYQQPVTEVLNYTTDLDSNWCCTPIPSPCFVNSTGYTLDSVVYKQKSAEQELYFKLKNPLTYALNPAVDLNLAKTKVYLSYSITLENGDIVTNPWNWINYLSIDAFTVEEDENTNLWLMHDIPRDANPSFKGTKRQLQLSSGWYEVENVTNLLFGSKLKSTVLYHENYSTFTPYCGTNGGTDTDIPNILTEGLHFKPTKIEVKVMADMYFDQLSFTGEEINTTQVFTYLLLDKANGIDIIADQNNIIPPSSIPVFVNMYPGELTIESTLLYPNCPEVLLSNYGSFPFNVYADRIIINNDLGGLGGSEGALYILDSYSEIGLKPGSHLTPNLKLGIKRDLYGGSISYPATPTELSSFCESNDYNSGTLSSRSKEAYNNRKLEHAELRRTDFNNLDNQIQIYPNPANSQIWITSSSTPISEVQIMDISGRVLIHEKSVNSDVNRISLNISSLQSGIYLVNTKSGNESSTQKLVVEK</sequence>
<organism evidence="3 4">
    <name type="scientific">Cryomorpha ignava</name>
    <dbReference type="NCBI Taxonomy" id="101383"/>
    <lineage>
        <taxon>Bacteria</taxon>
        <taxon>Pseudomonadati</taxon>
        <taxon>Bacteroidota</taxon>
        <taxon>Flavobacteriia</taxon>
        <taxon>Flavobacteriales</taxon>
        <taxon>Cryomorphaceae</taxon>
        <taxon>Cryomorpha</taxon>
    </lineage>
</organism>
<feature type="domain" description="Secretion system C-terminal sorting" evidence="2">
    <location>
        <begin position="743"/>
        <end position="816"/>
    </location>
</feature>
<dbReference type="Proteomes" id="UP000486602">
    <property type="component" value="Unassembled WGS sequence"/>
</dbReference>
<keyword evidence="4" id="KW-1185">Reference proteome</keyword>